<gene>
    <name evidence="8" type="ORF">EP57_01225</name>
</gene>
<sequence>MKKKMLALMLLFMIPAPMFTDAVKATAPASEETISETQTATEPTKKLQSLKATKLDTDIVSSADLGNQAWLINEVERQIPDKTIGTTLTFGDLKTITTISLNNNPNVTGSIPAGIQYFSNLTVLSLYENNLSGEIPPELGSLSNLEQLNIRDNKLTGQIPKELGNLTNLRSELNLANNQLTGSIPSELGNLTSFTGAMAFSGNPLTGKIPDSFKQLTKTSSFQFQRTQLTGVFPLELLQSVAVTYLDVSYTQLVSPVQTPAKGNFTQTISNNQLAVSVKPTIYKGENDTTFKPFDSASSMYSEFKLINKQAQNAEVALYDSHTVQIVDNAKNQIVYDGPISPAVTLDLNDTSNQFTFYLDGATQNTAALGQVNVISNIVQPADFDNQKWLMDEIERQIPDKKIGSTMTFDDLKKITVIQIYSASSTGHIPSGIQYLTELTELTISNSKLTGSIPASIGSLSHLTKLQLGGNQLQGEIPETIGNLTNLEGLYLNNNQLTGSIPSSIGDLENLVALYLYENQLSGTLPSSLGNLTSLYNLLLNNNNLSGELPEELGNLIHLRTAFLNDNHFSGEIPANFASSATMQTVTLENNDFIGIIPSQLYKLPYWSINNNQVTLNSASPLDNITSSGGDTRYENTFLTNSKLAGISSTITDAKTITPFNPASDTYFDLHYTNDGSTREELNAAHQVTIINTDTNKVVYEGTMNPDASFTQVGTVNYQVILDNAPENPNNTINITVQQKALTLTSVPDFLNFGTQKIASSTQTYQRVDDDWEIVVDDNRKAKHDWTLTASLAAPMKGTNGQILADSLIYKDSNGAETPLTQQALAVYNYHPTEDTPDTTKIQWADDEGILLKVKAGEAYAQEYQGQVEWSLVDAP</sequence>
<keyword evidence="1" id="KW-0433">Leucine-rich repeat</keyword>
<evidence type="ECO:0000259" key="7">
    <source>
        <dbReference type="Pfam" id="PF23598"/>
    </source>
</evidence>
<feature type="domain" description="WxL" evidence="6">
    <location>
        <begin position="726"/>
        <end position="876"/>
    </location>
</feature>
<evidence type="ECO:0000313" key="9">
    <source>
        <dbReference type="Proteomes" id="UP000029844"/>
    </source>
</evidence>
<evidence type="ECO:0000256" key="1">
    <source>
        <dbReference type="ARBA" id="ARBA00022614"/>
    </source>
</evidence>
<evidence type="ECO:0000313" key="8">
    <source>
        <dbReference type="EMBL" id="KGL44607.1"/>
    </source>
</evidence>
<keyword evidence="4" id="KW-0472">Membrane</keyword>
<reference evidence="8 9" key="1">
    <citation type="submission" date="2014-05" db="EMBL/GenBank/DDBJ databases">
        <title>Novel Listeriaceae from food processing environments.</title>
        <authorList>
            <person name="den Bakker H.C."/>
        </authorList>
    </citation>
    <scope>NUCLEOTIDE SEQUENCE [LARGE SCALE GENOMIC DNA]</scope>
    <source>
        <strain evidence="8 9">FSL A5-0281</strain>
    </source>
</reference>
<dbReference type="FunFam" id="3.80.10.10:FF:000095">
    <property type="entry name" value="LRR receptor-like serine/threonine-protein kinase GSO1"/>
    <property type="match status" value="1"/>
</dbReference>
<dbReference type="SMART" id="SM00369">
    <property type="entry name" value="LRR_TYP"/>
    <property type="match status" value="5"/>
</dbReference>
<dbReference type="PANTHER" id="PTHR47988">
    <property type="entry name" value="SOMATIC EMBRYOGENESIS RECEPTOR KINASE 1"/>
    <property type="match status" value="1"/>
</dbReference>
<proteinExistence type="predicted"/>
<organism evidence="8 9">
    <name type="scientific">Listeria booriae</name>
    <dbReference type="NCBI Taxonomy" id="1552123"/>
    <lineage>
        <taxon>Bacteria</taxon>
        <taxon>Bacillati</taxon>
        <taxon>Bacillota</taxon>
        <taxon>Bacilli</taxon>
        <taxon>Bacillales</taxon>
        <taxon>Listeriaceae</taxon>
        <taxon>Listeria</taxon>
    </lineage>
</organism>
<evidence type="ECO:0000256" key="4">
    <source>
        <dbReference type="ARBA" id="ARBA00023136"/>
    </source>
</evidence>
<comment type="caution">
    <text evidence="8">The sequence shown here is derived from an EMBL/GenBank/DDBJ whole genome shotgun (WGS) entry which is preliminary data.</text>
</comment>
<dbReference type="Pfam" id="PF23598">
    <property type="entry name" value="LRR_14"/>
    <property type="match status" value="1"/>
</dbReference>
<keyword evidence="9" id="KW-1185">Reference proteome</keyword>
<dbReference type="Pfam" id="PF13731">
    <property type="entry name" value="WxL"/>
    <property type="match status" value="1"/>
</dbReference>
<evidence type="ECO:0008006" key="10">
    <source>
        <dbReference type="Google" id="ProtNLM"/>
    </source>
</evidence>
<dbReference type="eggNOG" id="COG4886">
    <property type="taxonomic scope" value="Bacteria"/>
</dbReference>
<dbReference type="SUPFAM" id="SSF52058">
    <property type="entry name" value="L domain-like"/>
    <property type="match status" value="2"/>
</dbReference>
<evidence type="ECO:0000259" key="6">
    <source>
        <dbReference type="Pfam" id="PF13731"/>
    </source>
</evidence>
<dbReference type="InterPro" id="IPR055414">
    <property type="entry name" value="LRR_R13L4/SHOC2-like"/>
</dbReference>
<dbReference type="InterPro" id="IPR027994">
    <property type="entry name" value="WxL_dom"/>
</dbReference>
<dbReference type="GeneID" id="58718973"/>
<dbReference type="InterPro" id="IPR032675">
    <property type="entry name" value="LRR_dom_sf"/>
</dbReference>
<dbReference type="InterPro" id="IPR003591">
    <property type="entry name" value="Leu-rich_rpt_typical-subtyp"/>
</dbReference>
<dbReference type="Proteomes" id="UP000029844">
    <property type="component" value="Unassembled WGS sequence"/>
</dbReference>
<keyword evidence="2 5" id="KW-0732">Signal</keyword>
<protein>
    <recommendedName>
        <fullName evidence="10">WxL domain-containing protein</fullName>
    </recommendedName>
</protein>
<dbReference type="EMBL" id="JNFA01000002">
    <property type="protein sequence ID" value="KGL44607.1"/>
    <property type="molecule type" value="Genomic_DNA"/>
</dbReference>
<feature type="signal peptide" evidence="5">
    <location>
        <begin position="1"/>
        <end position="20"/>
    </location>
</feature>
<evidence type="ECO:0000256" key="2">
    <source>
        <dbReference type="ARBA" id="ARBA00022729"/>
    </source>
</evidence>
<feature type="chain" id="PRO_5039692702" description="WxL domain-containing protein" evidence="5">
    <location>
        <begin position="21"/>
        <end position="876"/>
    </location>
</feature>
<dbReference type="OrthoDB" id="2365786at2"/>
<dbReference type="STRING" id="1552123.EP57_01225"/>
<dbReference type="AlphaFoldDB" id="A0A099WI20"/>
<dbReference type="FunFam" id="3.80.10.10:FF:000041">
    <property type="entry name" value="LRR receptor-like serine/threonine-protein kinase ERECTA"/>
    <property type="match status" value="1"/>
</dbReference>
<dbReference type="Gene3D" id="3.80.10.10">
    <property type="entry name" value="Ribonuclease Inhibitor"/>
    <property type="match status" value="2"/>
</dbReference>
<evidence type="ECO:0000256" key="3">
    <source>
        <dbReference type="ARBA" id="ARBA00022737"/>
    </source>
</evidence>
<keyword evidence="3" id="KW-0677">Repeat</keyword>
<name>A0A099WI20_9LIST</name>
<dbReference type="InterPro" id="IPR001611">
    <property type="entry name" value="Leu-rich_rpt"/>
</dbReference>
<dbReference type="Pfam" id="PF00560">
    <property type="entry name" value="LRR_1"/>
    <property type="match status" value="3"/>
</dbReference>
<accession>A0A099WI20</accession>
<feature type="domain" description="Disease resistance R13L4/SHOC-2-like LRR" evidence="7">
    <location>
        <begin position="455"/>
        <end position="562"/>
    </location>
</feature>
<dbReference type="RefSeq" id="WP_052167466.1">
    <property type="nucleotide sequence ID" value="NZ_CBCSHQ010000008.1"/>
</dbReference>
<evidence type="ECO:0000256" key="5">
    <source>
        <dbReference type="SAM" id="SignalP"/>
    </source>
</evidence>